<dbReference type="GO" id="GO:0034703">
    <property type="term" value="C:cation channel complex"/>
    <property type="evidence" value="ECO:0007669"/>
    <property type="project" value="TreeGrafter"/>
</dbReference>
<evidence type="ECO:0000256" key="2">
    <source>
        <dbReference type="ARBA" id="ARBA00023065"/>
    </source>
</evidence>
<feature type="region of interest" description="Disordered" evidence="4">
    <location>
        <begin position="1"/>
        <end position="22"/>
    </location>
</feature>
<dbReference type="GO" id="GO:0070679">
    <property type="term" value="F:inositol 1,4,5 trisphosphate binding"/>
    <property type="evidence" value="ECO:0007669"/>
    <property type="project" value="TreeGrafter"/>
</dbReference>
<dbReference type="PANTHER" id="PTHR10117:SF54">
    <property type="entry name" value="TRANSIENT RECEPTOR POTENTIAL-GAMMA PROTEIN"/>
    <property type="match status" value="1"/>
</dbReference>
<proteinExistence type="predicted"/>
<dbReference type="SUPFAM" id="SSF48403">
    <property type="entry name" value="Ankyrin repeat"/>
    <property type="match status" value="1"/>
</dbReference>
<dbReference type="InterPro" id="IPR036770">
    <property type="entry name" value="Ankyrin_rpt-contain_sf"/>
</dbReference>
<keyword evidence="6" id="KW-1185">Reference proteome</keyword>
<accession>A0A448XJH3</accession>
<evidence type="ECO:0000313" key="5">
    <source>
        <dbReference type="EMBL" id="VEL38185.1"/>
    </source>
</evidence>
<dbReference type="Gene3D" id="1.25.40.20">
    <property type="entry name" value="Ankyrin repeat-containing domain"/>
    <property type="match status" value="1"/>
</dbReference>
<evidence type="ECO:0000313" key="6">
    <source>
        <dbReference type="Proteomes" id="UP000784294"/>
    </source>
</evidence>
<name>A0A448XJH3_9PLAT</name>
<dbReference type="GO" id="GO:0051480">
    <property type="term" value="P:regulation of cytosolic calcium ion concentration"/>
    <property type="evidence" value="ECO:0007669"/>
    <property type="project" value="TreeGrafter"/>
</dbReference>
<dbReference type="PANTHER" id="PTHR10117">
    <property type="entry name" value="TRANSIENT RECEPTOR POTENTIAL CHANNEL"/>
    <property type="match status" value="1"/>
</dbReference>
<keyword evidence="2" id="KW-0406">Ion transport</keyword>
<dbReference type="Proteomes" id="UP000784294">
    <property type="component" value="Unassembled WGS sequence"/>
</dbReference>
<keyword evidence="1" id="KW-0813">Transport</keyword>
<dbReference type="GO" id="GO:0005886">
    <property type="term" value="C:plasma membrane"/>
    <property type="evidence" value="ECO:0007669"/>
    <property type="project" value="TreeGrafter"/>
</dbReference>
<gene>
    <name evidence="5" type="ORF">PXEA_LOCUS31625</name>
</gene>
<reference evidence="5" key="1">
    <citation type="submission" date="2018-11" db="EMBL/GenBank/DDBJ databases">
        <authorList>
            <consortium name="Pathogen Informatics"/>
        </authorList>
    </citation>
    <scope>NUCLEOTIDE SEQUENCE</scope>
</reference>
<dbReference type="OrthoDB" id="6284496at2759"/>
<evidence type="ECO:0000256" key="1">
    <source>
        <dbReference type="ARBA" id="ARBA00022448"/>
    </source>
</evidence>
<dbReference type="GO" id="GO:0015279">
    <property type="term" value="F:store-operated calcium channel activity"/>
    <property type="evidence" value="ECO:0007669"/>
    <property type="project" value="TreeGrafter"/>
</dbReference>
<dbReference type="EMBL" id="CAAALY010257144">
    <property type="protein sequence ID" value="VEL38185.1"/>
    <property type="molecule type" value="Genomic_DNA"/>
</dbReference>
<dbReference type="InterPro" id="IPR002153">
    <property type="entry name" value="TRPC_channel"/>
</dbReference>
<sequence>MASRTRISGRKRTSTRRLGKTPFSPVDLNEISPVNNYDLSKEVNYMINDIEQDLVGKYSRGLHSQNIVIDLGGLELPLCEGELARAERHFLYAVEQGDSATVKRMLDNPTAYNINVNCTDAIGRDALRIAIENEQIELLELLVSYPTVELKDSLLHAINEENLLAVEIILQTQSERSSKKNLKVSG</sequence>
<feature type="compositionally biased region" description="Basic residues" evidence="4">
    <location>
        <begin position="7"/>
        <end position="19"/>
    </location>
</feature>
<evidence type="ECO:0000256" key="3">
    <source>
        <dbReference type="ARBA" id="ARBA00023303"/>
    </source>
</evidence>
<comment type="caution">
    <text evidence="5">The sequence shown here is derived from an EMBL/GenBank/DDBJ whole genome shotgun (WGS) entry which is preliminary data.</text>
</comment>
<evidence type="ECO:0000256" key="4">
    <source>
        <dbReference type="SAM" id="MobiDB-lite"/>
    </source>
</evidence>
<organism evidence="5 6">
    <name type="scientific">Protopolystoma xenopodis</name>
    <dbReference type="NCBI Taxonomy" id="117903"/>
    <lineage>
        <taxon>Eukaryota</taxon>
        <taxon>Metazoa</taxon>
        <taxon>Spiralia</taxon>
        <taxon>Lophotrochozoa</taxon>
        <taxon>Platyhelminthes</taxon>
        <taxon>Monogenea</taxon>
        <taxon>Polyopisthocotylea</taxon>
        <taxon>Polystomatidea</taxon>
        <taxon>Polystomatidae</taxon>
        <taxon>Protopolystoma</taxon>
    </lineage>
</organism>
<protein>
    <submittedName>
        <fullName evidence="5">Uncharacterized protein</fullName>
    </submittedName>
</protein>
<dbReference type="AlphaFoldDB" id="A0A448XJH3"/>
<keyword evidence="3" id="KW-0407">Ion channel</keyword>